<evidence type="ECO:0008006" key="3">
    <source>
        <dbReference type="Google" id="ProtNLM"/>
    </source>
</evidence>
<dbReference type="GeneID" id="77677333"/>
<organism evidence="1 2">
    <name type="scientific">Nematocida ausubeli (strain ATCC PRA-371 / ERTm2)</name>
    <name type="common">Nematode killer fungus</name>
    <dbReference type="NCBI Taxonomy" id="1913371"/>
    <lineage>
        <taxon>Eukaryota</taxon>
        <taxon>Fungi</taxon>
        <taxon>Fungi incertae sedis</taxon>
        <taxon>Microsporidia</taxon>
        <taxon>Nematocida</taxon>
    </lineage>
</organism>
<comment type="caution">
    <text evidence="1">The sequence shown here is derived from an EMBL/GenBank/DDBJ whole genome shotgun (WGS) entry which is preliminary data.</text>
</comment>
<dbReference type="SUPFAM" id="SSF54648">
    <property type="entry name" value="DLC"/>
    <property type="match status" value="1"/>
</dbReference>
<dbReference type="SMART" id="SM01375">
    <property type="entry name" value="Dynein_light"/>
    <property type="match status" value="1"/>
</dbReference>
<name>A0A086IZ22_NEMA1</name>
<dbReference type="Gene3D" id="3.30.740.10">
    <property type="entry name" value="Protein Inhibitor Of Neuronal Nitric Oxide Synthase"/>
    <property type="match status" value="1"/>
</dbReference>
<dbReference type="EMBL" id="AKIJ01000006">
    <property type="protein sequence ID" value="KFG25140.1"/>
    <property type="molecule type" value="Genomic_DNA"/>
</dbReference>
<dbReference type="Proteomes" id="UP000054524">
    <property type="component" value="Unassembled WGS sequence"/>
</dbReference>
<dbReference type="GO" id="GO:0030286">
    <property type="term" value="C:dynein complex"/>
    <property type="evidence" value="ECO:0007669"/>
    <property type="project" value="InterPro"/>
</dbReference>
<sequence>MRSKSEDEEKGILDNMKLTVIHKDIQEDVQAFVADTCLSYKEIVPEVYGKLAKGLKDSLDSKFKPGWNVIVGENYTGSCSVAKNHFLEISICNIHVLVFKSQR</sequence>
<reference evidence="1 2" key="1">
    <citation type="journal article" date="2014" name="Genome Announc.">
        <title>Genome Sequence of the Microsporidian Species Nematocida sp1 Strain ERTm6 (ATCC PRA-372).</title>
        <authorList>
            <person name="Bakowski M.A."/>
            <person name="Priest M."/>
            <person name="Young S."/>
            <person name="Cuomo C.A."/>
            <person name="Troemel E.R."/>
        </authorList>
    </citation>
    <scope>NUCLEOTIDE SEQUENCE [LARGE SCALE GENOMIC DNA]</scope>
    <source>
        <strain evidence="1 2">ERTm6</strain>
    </source>
</reference>
<evidence type="ECO:0000313" key="2">
    <source>
        <dbReference type="Proteomes" id="UP000054524"/>
    </source>
</evidence>
<evidence type="ECO:0000313" key="1">
    <source>
        <dbReference type="EMBL" id="KFG25140.1"/>
    </source>
</evidence>
<dbReference type="RefSeq" id="XP_052903695.1">
    <property type="nucleotide sequence ID" value="XM_053049964.1"/>
</dbReference>
<protein>
    <recommendedName>
        <fullName evidence="3">Dynein light chain</fullName>
    </recommendedName>
</protein>
<dbReference type="InterPro" id="IPR001372">
    <property type="entry name" value="Dynein_light_chain_typ-1/2"/>
</dbReference>
<dbReference type="CDD" id="cd21450">
    <property type="entry name" value="DLC-like_DYNLL1-like"/>
    <property type="match status" value="1"/>
</dbReference>
<proteinExistence type="predicted"/>
<keyword evidence="2" id="KW-1185">Reference proteome</keyword>
<dbReference type="HOGENOM" id="CLU_175762_0_0_1"/>
<dbReference type="InterPro" id="IPR037177">
    <property type="entry name" value="DLC_sf"/>
</dbReference>
<dbReference type="AlphaFoldDB" id="A0A086IZ22"/>
<accession>A0A086IZ22</accession>
<dbReference type="GO" id="GO:0007017">
    <property type="term" value="P:microtubule-based process"/>
    <property type="evidence" value="ECO:0007669"/>
    <property type="project" value="InterPro"/>
</dbReference>
<dbReference type="Pfam" id="PF01221">
    <property type="entry name" value="Dynein_light"/>
    <property type="match status" value="1"/>
</dbReference>
<gene>
    <name evidence="1" type="ORF">NESG_02360</name>
</gene>